<protein>
    <recommendedName>
        <fullName evidence="11">Inositol-1-monophosphatase</fullName>
        <ecNumber evidence="11">3.1.3.25</ecNumber>
    </recommendedName>
</protein>
<dbReference type="InterPro" id="IPR000760">
    <property type="entry name" value="Inositol_monophosphatase-like"/>
</dbReference>
<dbReference type="EMBL" id="JAEIOS010000011">
    <property type="protein sequence ID" value="MBI8989044.1"/>
    <property type="molecule type" value="Genomic_DNA"/>
</dbReference>
<sequence>MTHINASADGQEQQSTDPRMLRDIAVGWARQAHRLIVDELARIDDLSASVTFKSSEVDPVTVVDRAVEELVTSLIAEERPGDGLIGEEGAHRESSTSVDWVVDPIDGTVNFLYGVPMYAVSIAAAVDGIPAAGVVLNAATGELYSAAAGHGAHVTDGDGRTRRLRCTGVRETNLALVATGFSYDSGLRGRQAEMLTRMLPRIRDIRRTGSAALDLCQLAAGRVDAYYEHALNGWDFAAGIVIARESGARVEAPELGSRSADGELIWAAAGGVADDFGALLERCGIIGAVRSVE</sequence>
<evidence type="ECO:0000256" key="8">
    <source>
        <dbReference type="ARBA" id="ARBA00049158"/>
    </source>
</evidence>
<dbReference type="Gene3D" id="3.30.540.10">
    <property type="entry name" value="Fructose-1,6-Bisphosphatase, subunit A, domain 1"/>
    <property type="match status" value="1"/>
</dbReference>
<dbReference type="SUPFAM" id="SSF56655">
    <property type="entry name" value="Carbohydrate phosphatase"/>
    <property type="match status" value="1"/>
</dbReference>
<evidence type="ECO:0000313" key="13">
    <source>
        <dbReference type="Proteomes" id="UP000645966"/>
    </source>
</evidence>
<feature type="binding site" evidence="10">
    <location>
        <position position="87"/>
    </location>
    <ligand>
        <name>Mg(2+)</name>
        <dbReference type="ChEBI" id="CHEBI:18420"/>
        <label>1</label>
        <note>catalytic</note>
    </ligand>
</feature>
<dbReference type="PANTHER" id="PTHR20854">
    <property type="entry name" value="INOSITOL MONOPHOSPHATASE"/>
    <property type="match status" value="1"/>
</dbReference>
<dbReference type="PRINTS" id="PR00377">
    <property type="entry name" value="IMPHPHTASES"/>
</dbReference>
<accession>A0A934M6Y5</accession>
<keyword evidence="7 10" id="KW-0460">Magnesium</keyword>
<dbReference type="Proteomes" id="UP000645966">
    <property type="component" value="Unassembled WGS sequence"/>
</dbReference>
<dbReference type="PROSITE" id="PS00629">
    <property type="entry name" value="IMP_1"/>
    <property type="match status" value="1"/>
</dbReference>
<dbReference type="GO" id="GO:0006020">
    <property type="term" value="P:inositol metabolic process"/>
    <property type="evidence" value="ECO:0007669"/>
    <property type="project" value="TreeGrafter"/>
</dbReference>
<dbReference type="GO" id="GO:0046854">
    <property type="term" value="P:phosphatidylinositol phosphate biosynthetic process"/>
    <property type="evidence" value="ECO:0007669"/>
    <property type="project" value="InterPro"/>
</dbReference>
<gene>
    <name evidence="12" type="ORF">JDV75_04640</name>
</gene>
<evidence type="ECO:0000256" key="6">
    <source>
        <dbReference type="ARBA" id="ARBA00022801"/>
    </source>
</evidence>
<evidence type="ECO:0000256" key="9">
    <source>
        <dbReference type="ARBA" id="ARBA00053547"/>
    </source>
</evidence>
<dbReference type="InterPro" id="IPR033942">
    <property type="entry name" value="IMPase"/>
</dbReference>
<evidence type="ECO:0000256" key="5">
    <source>
        <dbReference type="ARBA" id="ARBA00022723"/>
    </source>
</evidence>
<dbReference type="InterPro" id="IPR020550">
    <property type="entry name" value="Inositol_monophosphatase_CS"/>
</dbReference>
<dbReference type="CDD" id="cd01639">
    <property type="entry name" value="IMPase"/>
    <property type="match status" value="1"/>
</dbReference>
<reference evidence="12" key="1">
    <citation type="submission" date="2020-12" db="EMBL/GenBank/DDBJ databases">
        <title>Genome public.</title>
        <authorList>
            <person name="Sun Q."/>
        </authorList>
    </citation>
    <scope>NUCLEOTIDE SEQUENCE</scope>
    <source>
        <strain evidence="12">CCM 8863</strain>
    </source>
</reference>
<keyword evidence="6 11" id="KW-0378">Hydrolase</keyword>
<evidence type="ECO:0000256" key="4">
    <source>
        <dbReference type="ARBA" id="ARBA00009759"/>
    </source>
</evidence>
<evidence type="ECO:0000256" key="3">
    <source>
        <dbReference type="ARBA" id="ARBA00004970"/>
    </source>
</evidence>
<evidence type="ECO:0000256" key="11">
    <source>
        <dbReference type="RuleBase" id="RU364068"/>
    </source>
</evidence>
<evidence type="ECO:0000256" key="1">
    <source>
        <dbReference type="ARBA" id="ARBA00001033"/>
    </source>
</evidence>
<evidence type="ECO:0000256" key="7">
    <source>
        <dbReference type="ARBA" id="ARBA00022842"/>
    </source>
</evidence>
<dbReference type="AlphaFoldDB" id="A0A934M6Y5"/>
<feature type="binding site" evidence="10">
    <location>
        <position position="106"/>
    </location>
    <ligand>
        <name>Mg(2+)</name>
        <dbReference type="ChEBI" id="CHEBI:18420"/>
        <label>1</label>
        <note>catalytic</note>
    </ligand>
</feature>
<comment type="similarity">
    <text evidence="4 11">Belongs to the inositol monophosphatase superfamily.</text>
</comment>
<dbReference type="PROSITE" id="PS00630">
    <property type="entry name" value="IMP_2"/>
    <property type="match status" value="1"/>
</dbReference>
<feature type="binding site" evidence="10">
    <location>
        <position position="103"/>
    </location>
    <ligand>
        <name>Mg(2+)</name>
        <dbReference type="ChEBI" id="CHEBI:18420"/>
        <label>1</label>
        <note>catalytic</note>
    </ligand>
</feature>
<dbReference type="Pfam" id="PF00459">
    <property type="entry name" value="Inositol_P"/>
    <property type="match status" value="1"/>
</dbReference>
<dbReference type="GO" id="GO:0046872">
    <property type="term" value="F:metal ion binding"/>
    <property type="evidence" value="ECO:0007669"/>
    <property type="project" value="UniProtKB-KW"/>
</dbReference>
<comment type="catalytic activity">
    <reaction evidence="1 11">
        <text>a myo-inositol phosphate + H2O = myo-inositol + phosphate</text>
        <dbReference type="Rhea" id="RHEA:24056"/>
        <dbReference type="ChEBI" id="CHEBI:15377"/>
        <dbReference type="ChEBI" id="CHEBI:17268"/>
        <dbReference type="ChEBI" id="CHEBI:43474"/>
        <dbReference type="ChEBI" id="CHEBI:84139"/>
        <dbReference type="EC" id="3.1.3.25"/>
    </reaction>
</comment>
<comment type="function">
    <text evidence="9">Catalyzes the dephosphorylation of histidinol-phosphate to histidinol, the direct precursor of histidine.</text>
</comment>
<evidence type="ECO:0000256" key="2">
    <source>
        <dbReference type="ARBA" id="ARBA00001946"/>
    </source>
</evidence>
<dbReference type="GO" id="GO:0007165">
    <property type="term" value="P:signal transduction"/>
    <property type="evidence" value="ECO:0007669"/>
    <property type="project" value="TreeGrafter"/>
</dbReference>
<keyword evidence="13" id="KW-1185">Reference proteome</keyword>
<evidence type="ECO:0000256" key="10">
    <source>
        <dbReference type="PIRSR" id="PIRSR600760-2"/>
    </source>
</evidence>
<keyword evidence="5 10" id="KW-0479">Metal-binding</keyword>
<evidence type="ECO:0000313" key="12">
    <source>
        <dbReference type="EMBL" id="MBI8989044.1"/>
    </source>
</evidence>
<name>A0A934M6Y5_9CORY</name>
<dbReference type="PANTHER" id="PTHR20854:SF4">
    <property type="entry name" value="INOSITOL-1-MONOPHOSPHATASE-RELATED"/>
    <property type="match status" value="1"/>
</dbReference>
<comment type="catalytic activity">
    <reaction evidence="8">
        <text>L-histidinol phosphate + H2O = L-histidinol + phosphate</text>
        <dbReference type="Rhea" id="RHEA:14465"/>
        <dbReference type="ChEBI" id="CHEBI:15377"/>
        <dbReference type="ChEBI" id="CHEBI:43474"/>
        <dbReference type="ChEBI" id="CHEBI:57699"/>
        <dbReference type="ChEBI" id="CHEBI:57980"/>
        <dbReference type="EC" id="3.1.3.15"/>
    </reaction>
</comment>
<feature type="binding site" evidence="10">
    <location>
        <position position="105"/>
    </location>
    <ligand>
        <name>Mg(2+)</name>
        <dbReference type="ChEBI" id="CHEBI:18420"/>
        <label>1</label>
        <note>catalytic</note>
    </ligand>
</feature>
<dbReference type="RefSeq" id="WP_198738066.1">
    <property type="nucleotide sequence ID" value="NZ_JAEIOS010000011.1"/>
</dbReference>
<comment type="caution">
    <text evidence="12">The sequence shown here is derived from an EMBL/GenBank/DDBJ whole genome shotgun (WGS) entry which is preliminary data.</text>
</comment>
<dbReference type="InterPro" id="IPR020583">
    <property type="entry name" value="Inositol_monoP_metal-BS"/>
</dbReference>
<dbReference type="FunFam" id="3.30.540.10:FF:000003">
    <property type="entry name" value="Inositol-1-monophosphatase"/>
    <property type="match status" value="1"/>
</dbReference>
<dbReference type="GO" id="GO:0008934">
    <property type="term" value="F:inositol monophosphate 1-phosphatase activity"/>
    <property type="evidence" value="ECO:0007669"/>
    <property type="project" value="InterPro"/>
</dbReference>
<feature type="binding site" evidence="10">
    <location>
        <position position="235"/>
    </location>
    <ligand>
        <name>Mg(2+)</name>
        <dbReference type="ChEBI" id="CHEBI:18420"/>
        <label>1</label>
        <note>catalytic</note>
    </ligand>
</feature>
<proteinExistence type="inferred from homology"/>
<comment type="pathway">
    <text evidence="3">Amino-acid biosynthesis; L-histidine biosynthesis; L-histidine from 5-phospho-alpha-D-ribose 1-diphosphate: step 8/9.</text>
</comment>
<dbReference type="Gene3D" id="3.40.190.80">
    <property type="match status" value="1"/>
</dbReference>
<organism evidence="12 13">
    <name type="scientific">Corynebacterium meridianum</name>
    <dbReference type="NCBI Taxonomy" id="2765363"/>
    <lineage>
        <taxon>Bacteria</taxon>
        <taxon>Bacillati</taxon>
        <taxon>Actinomycetota</taxon>
        <taxon>Actinomycetes</taxon>
        <taxon>Mycobacteriales</taxon>
        <taxon>Corynebacteriaceae</taxon>
        <taxon>Corynebacterium</taxon>
    </lineage>
</organism>
<dbReference type="GO" id="GO:0004401">
    <property type="term" value="F:histidinol-phosphatase activity"/>
    <property type="evidence" value="ECO:0007669"/>
    <property type="project" value="UniProtKB-EC"/>
</dbReference>
<dbReference type="EC" id="3.1.3.25" evidence="11"/>
<comment type="cofactor">
    <cofactor evidence="2 10 11">
        <name>Mg(2+)</name>
        <dbReference type="ChEBI" id="CHEBI:18420"/>
    </cofactor>
</comment>